<dbReference type="Gene3D" id="3.30.450.330">
    <property type="match status" value="1"/>
</dbReference>
<dbReference type="Pfam" id="PF03717">
    <property type="entry name" value="PBP_dimer"/>
    <property type="match status" value="1"/>
</dbReference>
<dbReference type="InterPro" id="IPR001460">
    <property type="entry name" value="PCN-bd_Tpept"/>
</dbReference>
<keyword evidence="4" id="KW-1133">Transmembrane helix</keyword>
<dbReference type="PANTHER" id="PTHR30627:SF1">
    <property type="entry name" value="PEPTIDOGLYCAN D,D-TRANSPEPTIDASE FTSI"/>
    <property type="match status" value="1"/>
</dbReference>
<keyword evidence="2" id="KW-0121">Carboxypeptidase</keyword>
<name>A0ABP7JUW1_9RHOB</name>
<dbReference type="Gene3D" id="3.40.710.10">
    <property type="entry name" value="DD-peptidase/beta-lactamase superfamily"/>
    <property type="match status" value="1"/>
</dbReference>
<feature type="transmembrane region" description="Helical" evidence="4">
    <location>
        <begin position="46"/>
        <end position="64"/>
    </location>
</feature>
<keyword evidence="2" id="KW-0645">Protease</keyword>
<keyword evidence="2" id="KW-0378">Hydrolase</keyword>
<comment type="subcellular location">
    <subcellularLocation>
        <location evidence="1">Membrane</location>
    </subcellularLocation>
</comment>
<evidence type="ECO:0000256" key="4">
    <source>
        <dbReference type="SAM" id="Phobius"/>
    </source>
</evidence>
<dbReference type="RefSeq" id="WP_344842292.1">
    <property type="nucleotide sequence ID" value="NZ_BAABDF010000001.1"/>
</dbReference>
<evidence type="ECO:0000259" key="6">
    <source>
        <dbReference type="Pfam" id="PF03717"/>
    </source>
</evidence>
<keyword evidence="8" id="KW-1185">Reference proteome</keyword>
<dbReference type="Pfam" id="PF00905">
    <property type="entry name" value="Transpeptidase"/>
    <property type="match status" value="1"/>
</dbReference>
<keyword evidence="4" id="KW-0812">Transmembrane</keyword>
<proteinExistence type="predicted"/>
<dbReference type="InterPro" id="IPR036138">
    <property type="entry name" value="PBP_dimer_sf"/>
</dbReference>
<comment type="caution">
    <text evidence="7">The sequence shown here is derived from an EMBL/GenBank/DDBJ whole genome shotgun (WGS) entry which is preliminary data.</text>
</comment>
<sequence>MRTPLRPLTRILKARQTGENPDAIERENRRLRHEEMRDRARLRAEGRLIVMGLCFVSAFVVVGLKMGQVATSVPEEPRAAASGTPILAQRADIVDRKGRILATNRTTNSLYAQPHQMVDPLHAAKELARIFPDLDQDRLISDFTGTRKFLWIKKKIAPEQQQAVHDIGEPGLLFGPREERLYPNGKLAAHLLGGTKFGREGVMSAEIVGQSGVEKFADEYLRDPANGDKPLQLSIDLTVQSTIREVLYGGMLMLDAKGAAAVLMDANSGEIVSMVSLPDFDPNSRPEYFEGNNPADNPRFNRAVQGVYELGSTFKIFAAAQAMELGLANPGTQIPATPPFRWGKHKIGEFEGHNYGPTLSLRDMIVKSSNVATAHVAQQIGVTRQQDFLKSLGFFDPVPIELSEAPSAKPLLPPRWSELSTLTIAFGHGLSASPLHLATAYASLLNGGTQVTPTLVKRTGYVEKGPRVVRSEVSEASRQMLRAVVSEPEGTANFAEVVGYQVAGKTGTADKPRENGKGYYPDKTITTFASVFPADKPRYILVVTLDEPTETTGAKPRRTAGWTAVPVAAEIIRRAAPLMGLRPEIESRPQAALTLTSTH</sequence>
<evidence type="ECO:0000256" key="3">
    <source>
        <dbReference type="ARBA" id="ARBA00023136"/>
    </source>
</evidence>
<evidence type="ECO:0000256" key="2">
    <source>
        <dbReference type="ARBA" id="ARBA00022645"/>
    </source>
</evidence>
<evidence type="ECO:0000259" key="5">
    <source>
        <dbReference type="Pfam" id="PF00905"/>
    </source>
</evidence>
<protein>
    <submittedName>
        <fullName evidence="7">Penicillin-binding protein 2</fullName>
    </submittedName>
</protein>
<accession>A0ABP7JUW1</accession>
<dbReference type="Gene3D" id="3.90.1310.10">
    <property type="entry name" value="Penicillin-binding protein 2a (Domain 2)"/>
    <property type="match status" value="1"/>
</dbReference>
<dbReference type="SUPFAM" id="SSF56601">
    <property type="entry name" value="beta-lactamase/transpeptidase-like"/>
    <property type="match status" value="1"/>
</dbReference>
<dbReference type="InterPro" id="IPR050515">
    <property type="entry name" value="Beta-lactam/transpept"/>
</dbReference>
<evidence type="ECO:0000313" key="7">
    <source>
        <dbReference type="EMBL" id="GAA3854454.1"/>
    </source>
</evidence>
<keyword evidence="3 4" id="KW-0472">Membrane</keyword>
<organism evidence="7 8">
    <name type="scientific">Celeribacter arenosi</name>
    <dbReference type="NCBI Taxonomy" id="792649"/>
    <lineage>
        <taxon>Bacteria</taxon>
        <taxon>Pseudomonadati</taxon>
        <taxon>Pseudomonadota</taxon>
        <taxon>Alphaproteobacteria</taxon>
        <taxon>Rhodobacterales</taxon>
        <taxon>Roseobacteraceae</taxon>
        <taxon>Celeribacter</taxon>
    </lineage>
</organism>
<dbReference type="EMBL" id="BAABDF010000001">
    <property type="protein sequence ID" value="GAA3854454.1"/>
    <property type="molecule type" value="Genomic_DNA"/>
</dbReference>
<feature type="domain" description="Penicillin-binding protein dimerisation" evidence="6">
    <location>
        <begin position="86"/>
        <end position="222"/>
    </location>
</feature>
<dbReference type="InterPro" id="IPR005311">
    <property type="entry name" value="PBP_dimer"/>
</dbReference>
<reference evidence="8" key="1">
    <citation type="journal article" date="2019" name="Int. J. Syst. Evol. Microbiol.">
        <title>The Global Catalogue of Microorganisms (GCM) 10K type strain sequencing project: providing services to taxonomists for standard genome sequencing and annotation.</title>
        <authorList>
            <consortium name="The Broad Institute Genomics Platform"/>
            <consortium name="The Broad Institute Genome Sequencing Center for Infectious Disease"/>
            <person name="Wu L."/>
            <person name="Ma J."/>
        </authorList>
    </citation>
    <scope>NUCLEOTIDE SEQUENCE [LARGE SCALE GENOMIC DNA]</scope>
    <source>
        <strain evidence="8">JCM 17190</strain>
    </source>
</reference>
<feature type="domain" description="Penicillin-binding protein transpeptidase" evidence="5">
    <location>
        <begin position="260"/>
        <end position="557"/>
    </location>
</feature>
<dbReference type="InterPro" id="IPR012338">
    <property type="entry name" value="Beta-lactam/transpept-like"/>
</dbReference>
<evidence type="ECO:0000256" key="1">
    <source>
        <dbReference type="ARBA" id="ARBA00004370"/>
    </source>
</evidence>
<dbReference type="SUPFAM" id="SSF56519">
    <property type="entry name" value="Penicillin binding protein dimerisation domain"/>
    <property type="match status" value="1"/>
</dbReference>
<dbReference type="PANTHER" id="PTHR30627">
    <property type="entry name" value="PEPTIDOGLYCAN D,D-TRANSPEPTIDASE"/>
    <property type="match status" value="1"/>
</dbReference>
<gene>
    <name evidence="7" type="ORF">GCM10022404_02240</name>
</gene>
<dbReference type="Proteomes" id="UP001399917">
    <property type="component" value="Unassembled WGS sequence"/>
</dbReference>
<evidence type="ECO:0000313" key="8">
    <source>
        <dbReference type="Proteomes" id="UP001399917"/>
    </source>
</evidence>